<dbReference type="Proteomes" id="UP000184164">
    <property type="component" value="Unassembled WGS sequence"/>
</dbReference>
<evidence type="ECO:0000313" key="8">
    <source>
        <dbReference type="EMBL" id="SHF86076.1"/>
    </source>
</evidence>
<dbReference type="InterPro" id="IPR001789">
    <property type="entry name" value="Sig_transdc_resp-reg_receiver"/>
</dbReference>
<feature type="modified residue" description="4-aspartylphosphate" evidence="5">
    <location>
        <position position="214"/>
    </location>
</feature>
<evidence type="ECO:0000259" key="6">
    <source>
        <dbReference type="PROSITE" id="PS50109"/>
    </source>
</evidence>
<name>A0A1M5F3P0_9BACT</name>
<keyword evidence="9" id="KW-1185">Reference proteome</keyword>
<dbReference type="InterPro" id="IPR036890">
    <property type="entry name" value="HATPase_C_sf"/>
</dbReference>
<accession>A0A1M5F3P0</accession>
<dbReference type="CDD" id="cd16922">
    <property type="entry name" value="HATPase_EvgS-ArcB-TorS-like"/>
    <property type="match status" value="1"/>
</dbReference>
<evidence type="ECO:0000256" key="2">
    <source>
        <dbReference type="ARBA" id="ARBA00012438"/>
    </source>
</evidence>
<sequence length="283" mass="31583">MAYKRHISMKTNNVDYFLIADYQRLKQVLLNLINNAIKYNKPNGFVETTCDLISNVADGSGDWVRINITDSGKGIAEENLYKVFEPFERVGAEITEIEGSGLGLSIVKKLVDAMGGKVGVASELGKGTTFWLELPLADNPANQIQQHEFISGKINAPSQKVGNLLYIEDNSSNIDLMVQVLEEYRPSVNLITNMYGKNTVQFAKDYSPFLILLDLNLPDIHGYEIVKLLKADMKTKDIPVVIVSADAMEKQVKRLMDEGVQGYLTKPVDIEQLLDIIDKNLNV</sequence>
<dbReference type="InterPro" id="IPR005467">
    <property type="entry name" value="His_kinase_dom"/>
</dbReference>
<dbReference type="Pfam" id="PF02518">
    <property type="entry name" value="HATPase_c"/>
    <property type="match status" value="1"/>
</dbReference>
<dbReference type="PROSITE" id="PS50109">
    <property type="entry name" value="HIS_KIN"/>
    <property type="match status" value="1"/>
</dbReference>
<dbReference type="GO" id="GO:0009927">
    <property type="term" value="F:histidine phosphotransfer kinase activity"/>
    <property type="evidence" value="ECO:0007669"/>
    <property type="project" value="TreeGrafter"/>
</dbReference>
<dbReference type="SUPFAM" id="SSF55874">
    <property type="entry name" value="ATPase domain of HSP90 chaperone/DNA topoisomerase II/histidine kinase"/>
    <property type="match status" value="1"/>
</dbReference>
<evidence type="ECO:0000256" key="4">
    <source>
        <dbReference type="ARBA" id="ARBA00022777"/>
    </source>
</evidence>
<protein>
    <recommendedName>
        <fullName evidence="2">histidine kinase</fullName>
        <ecNumber evidence="2">2.7.13.3</ecNumber>
    </recommendedName>
</protein>
<dbReference type="Gene3D" id="3.30.565.10">
    <property type="entry name" value="Histidine kinase-like ATPase, C-terminal domain"/>
    <property type="match status" value="1"/>
</dbReference>
<dbReference type="PROSITE" id="PS50110">
    <property type="entry name" value="RESPONSE_REGULATORY"/>
    <property type="match status" value="1"/>
</dbReference>
<dbReference type="GO" id="GO:0000155">
    <property type="term" value="F:phosphorelay sensor kinase activity"/>
    <property type="evidence" value="ECO:0007669"/>
    <property type="project" value="TreeGrafter"/>
</dbReference>
<evidence type="ECO:0000256" key="3">
    <source>
        <dbReference type="ARBA" id="ARBA00022679"/>
    </source>
</evidence>
<dbReference type="STRING" id="1484053.SAMN05444274_1112"/>
<reference evidence="8 9" key="1">
    <citation type="submission" date="2016-11" db="EMBL/GenBank/DDBJ databases">
        <authorList>
            <person name="Jaros S."/>
            <person name="Januszkiewicz K."/>
            <person name="Wedrychowicz H."/>
        </authorList>
    </citation>
    <scope>NUCLEOTIDE SEQUENCE [LARGE SCALE GENOMIC DNA]</scope>
    <source>
        <strain evidence="8 9">DSM 26910</strain>
    </source>
</reference>
<keyword evidence="3" id="KW-0808">Transferase</keyword>
<comment type="catalytic activity">
    <reaction evidence="1">
        <text>ATP + protein L-histidine = ADP + protein N-phospho-L-histidine.</text>
        <dbReference type="EC" id="2.7.13.3"/>
    </reaction>
</comment>
<gene>
    <name evidence="8" type="ORF">SAMN05444274_1112</name>
</gene>
<dbReference type="EC" id="2.7.13.3" evidence="2"/>
<dbReference type="GO" id="GO:0005886">
    <property type="term" value="C:plasma membrane"/>
    <property type="evidence" value="ECO:0007669"/>
    <property type="project" value="TreeGrafter"/>
</dbReference>
<dbReference type="InterPro" id="IPR004358">
    <property type="entry name" value="Sig_transdc_His_kin-like_C"/>
</dbReference>
<evidence type="ECO:0000313" key="9">
    <source>
        <dbReference type="Proteomes" id="UP000184164"/>
    </source>
</evidence>
<proteinExistence type="predicted"/>
<evidence type="ECO:0000256" key="5">
    <source>
        <dbReference type="PROSITE-ProRule" id="PRU00169"/>
    </source>
</evidence>
<dbReference type="PANTHER" id="PTHR43047">
    <property type="entry name" value="TWO-COMPONENT HISTIDINE PROTEIN KINASE"/>
    <property type="match status" value="1"/>
</dbReference>
<keyword evidence="5" id="KW-0597">Phosphoprotein</keyword>
<dbReference type="SUPFAM" id="SSF52172">
    <property type="entry name" value="CheY-like"/>
    <property type="match status" value="1"/>
</dbReference>
<dbReference type="SMART" id="SM00387">
    <property type="entry name" value="HATPase_c"/>
    <property type="match status" value="1"/>
</dbReference>
<dbReference type="Pfam" id="PF00072">
    <property type="entry name" value="Response_reg"/>
    <property type="match status" value="1"/>
</dbReference>
<dbReference type="PRINTS" id="PR00344">
    <property type="entry name" value="BCTRLSENSOR"/>
</dbReference>
<dbReference type="InterPro" id="IPR011006">
    <property type="entry name" value="CheY-like_superfamily"/>
</dbReference>
<evidence type="ECO:0000259" key="7">
    <source>
        <dbReference type="PROSITE" id="PS50110"/>
    </source>
</evidence>
<organism evidence="8 9">
    <name type="scientific">Mariniphaga anaerophila</name>
    <dbReference type="NCBI Taxonomy" id="1484053"/>
    <lineage>
        <taxon>Bacteria</taxon>
        <taxon>Pseudomonadati</taxon>
        <taxon>Bacteroidota</taxon>
        <taxon>Bacteroidia</taxon>
        <taxon>Marinilabiliales</taxon>
        <taxon>Prolixibacteraceae</taxon>
        <taxon>Mariniphaga</taxon>
    </lineage>
</organism>
<dbReference type="Gene3D" id="3.40.50.2300">
    <property type="match status" value="1"/>
</dbReference>
<keyword evidence="4" id="KW-0418">Kinase</keyword>
<dbReference type="InterPro" id="IPR003594">
    <property type="entry name" value="HATPase_dom"/>
</dbReference>
<dbReference type="AlphaFoldDB" id="A0A1M5F3P0"/>
<dbReference type="EMBL" id="FQUM01000011">
    <property type="protein sequence ID" value="SHF86076.1"/>
    <property type="molecule type" value="Genomic_DNA"/>
</dbReference>
<evidence type="ECO:0000256" key="1">
    <source>
        <dbReference type="ARBA" id="ARBA00000085"/>
    </source>
</evidence>
<dbReference type="SMART" id="SM00448">
    <property type="entry name" value="REC"/>
    <property type="match status" value="1"/>
</dbReference>
<feature type="domain" description="Response regulatory" evidence="7">
    <location>
        <begin position="163"/>
        <end position="281"/>
    </location>
</feature>
<dbReference type="PANTHER" id="PTHR43047:SF72">
    <property type="entry name" value="OSMOSENSING HISTIDINE PROTEIN KINASE SLN1"/>
    <property type="match status" value="1"/>
</dbReference>
<feature type="domain" description="Histidine kinase" evidence="6">
    <location>
        <begin position="1"/>
        <end position="138"/>
    </location>
</feature>